<organism evidence="2 3">
    <name type="scientific">Candidatus Rhodoblastus alkanivorans</name>
    <dbReference type="NCBI Taxonomy" id="2954117"/>
    <lineage>
        <taxon>Bacteria</taxon>
        <taxon>Pseudomonadati</taxon>
        <taxon>Pseudomonadota</taxon>
        <taxon>Alphaproteobacteria</taxon>
        <taxon>Hyphomicrobiales</taxon>
        <taxon>Rhodoblastaceae</taxon>
        <taxon>Rhodoblastus</taxon>
    </lineage>
</organism>
<dbReference type="RefSeq" id="WP_243065295.1">
    <property type="nucleotide sequence ID" value="NZ_JAIVFK010000008.1"/>
</dbReference>
<comment type="caution">
    <text evidence="2">The sequence shown here is derived from an EMBL/GenBank/DDBJ whole genome shotgun (WGS) entry which is preliminary data.</text>
</comment>
<reference evidence="2" key="1">
    <citation type="journal article" date="2022" name="ISME J.">
        <title>Identification of active gaseous-alkane degraders at natural gas seeps.</title>
        <authorList>
            <person name="Farhan Ul Haque M."/>
            <person name="Hernandez M."/>
            <person name="Crombie A.T."/>
            <person name="Murrell J.C."/>
        </authorList>
    </citation>
    <scope>NUCLEOTIDE SEQUENCE</scope>
    <source>
        <strain evidence="2">PC2</strain>
    </source>
</reference>
<accession>A0ABS9Z0M9</accession>
<proteinExistence type="predicted"/>
<dbReference type="EMBL" id="JAIVFP010000001">
    <property type="protein sequence ID" value="MCI4681214.1"/>
    <property type="molecule type" value="Genomic_DNA"/>
</dbReference>
<feature type="region of interest" description="Disordered" evidence="1">
    <location>
        <begin position="50"/>
        <end position="69"/>
    </location>
</feature>
<keyword evidence="3" id="KW-1185">Reference proteome</keyword>
<gene>
    <name evidence="2" type="ORF">K2U94_00235</name>
</gene>
<evidence type="ECO:0000313" key="3">
    <source>
        <dbReference type="Proteomes" id="UP001139104"/>
    </source>
</evidence>
<name>A0ABS9Z0M9_9HYPH</name>
<evidence type="ECO:0000313" key="2">
    <source>
        <dbReference type="EMBL" id="MCI4681214.1"/>
    </source>
</evidence>
<evidence type="ECO:0000256" key="1">
    <source>
        <dbReference type="SAM" id="MobiDB-lite"/>
    </source>
</evidence>
<protein>
    <submittedName>
        <fullName evidence="2">Uncharacterized protein</fullName>
    </submittedName>
</protein>
<dbReference type="Proteomes" id="UP001139104">
    <property type="component" value="Unassembled WGS sequence"/>
</dbReference>
<sequence length="276" mass="31191">MSLDLIRLGKLLSLAGSDNESEAIAAVRKLKDHLSSEGLSFTDLGQTLIGQGERRSDGGQRPQAREPATNTFTDETGVVWPSRRAYEKYQAAAAARREDDWRKTETERNEVIARYGSREAALARNDREQMLHDATADLLVRCEPDTNPPGRWHASLGGWDRSSFVPLSPTVMARIEQAFPLPKTVRQAKDEFDYWKQRSNELEMLMGRPEDSQLDLPAICRAQRVQALYEHELPIRSIDDLHLRLQFTVKPEWTDDTGKALPDILEAFEALIVAPP</sequence>